<dbReference type="Gene3D" id="3.60.15.10">
    <property type="entry name" value="Ribonuclease Z/Hydroxyacylglutathione hydrolase-like"/>
    <property type="match status" value="1"/>
</dbReference>
<dbReference type="InterPro" id="IPR036866">
    <property type="entry name" value="RibonucZ/Hydroxyglut_hydro"/>
</dbReference>
<keyword evidence="5" id="KW-0456">Lyase</keyword>
<dbReference type="Pfam" id="PF12706">
    <property type="entry name" value="Lactamase_B_2"/>
    <property type="match status" value="1"/>
</dbReference>
<sequence length="270" mass="30076">MKIHFLGTSAAEGFPALFCRCSHCLKARELSGRNIRTRSSAIFDDTLKIDFPPDTLHHVLRDGLDLGLVKDLFITHTHLDHLWAEDLGMRLPVYAHGLDHPLHIYGHDAVVRKCRDAIGWPGDEFIAVRRIVPFETVDTGTAVVTALPANHDPEETCLLFFIEKDGKNVFYGHDTGLLPEDTWAWLANRKLDLAILDCTNGNLPFTGGHLNIEAVLGIRDRLRNEGILQTGGQTVVTHFSHNIGLLHEDLTAIFGAEEITVAYDGMVLYI</sequence>
<evidence type="ECO:0000256" key="1">
    <source>
        <dbReference type="ARBA" id="ARBA00034221"/>
    </source>
</evidence>
<reference evidence="5 6" key="1">
    <citation type="journal article" date="2015" name="J. Biotechnol.">
        <title>Complete genome sequence of Paenibacillus beijingensis 7188(T) (=DSM 24997(T)), a novel rhizobacterium from jujube garden soil.</title>
        <authorList>
            <person name="Kwak Y."/>
            <person name="Shin J.H."/>
        </authorList>
    </citation>
    <scope>NUCLEOTIDE SEQUENCE [LARGE SCALE GENOMIC DNA]</scope>
    <source>
        <strain evidence="5 6">DSM 24997</strain>
    </source>
</reference>
<reference evidence="6" key="2">
    <citation type="submission" date="2015-03" db="EMBL/GenBank/DDBJ databases">
        <title>Genome sequence of Paenibacillus beijingensis strain DSM 24997T.</title>
        <authorList>
            <person name="Kwak Y."/>
            <person name="Shin J.-H."/>
        </authorList>
    </citation>
    <scope>NUCLEOTIDE SEQUENCE [LARGE SCALE GENOMIC DNA]</scope>
    <source>
        <strain evidence="6">DSM 24997</strain>
    </source>
</reference>
<dbReference type="Proteomes" id="UP000032633">
    <property type="component" value="Chromosome"/>
</dbReference>
<protein>
    <submittedName>
        <fullName evidence="5">Carbon-phosphorus lyase</fullName>
    </submittedName>
</protein>
<evidence type="ECO:0000313" key="5">
    <source>
        <dbReference type="EMBL" id="AJY74321.1"/>
    </source>
</evidence>
<dbReference type="PATRIC" id="fig|1126833.4.peg.1453"/>
<organism evidence="5 6">
    <name type="scientific">Paenibacillus beijingensis</name>
    <dbReference type="NCBI Taxonomy" id="1126833"/>
    <lineage>
        <taxon>Bacteria</taxon>
        <taxon>Bacillati</taxon>
        <taxon>Bacillota</taxon>
        <taxon>Bacilli</taxon>
        <taxon>Bacillales</taxon>
        <taxon>Paenibacillaceae</taxon>
        <taxon>Paenibacillus</taxon>
    </lineage>
</organism>
<comment type="catalytic activity">
    <reaction evidence="3">
        <text>3',5'-cyclic UMP + H2O = UMP + H(+)</text>
        <dbReference type="Rhea" id="RHEA:70575"/>
        <dbReference type="ChEBI" id="CHEBI:15377"/>
        <dbReference type="ChEBI" id="CHEBI:15378"/>
        <dbReference type="ChEBI" id="CHEBI:57865"/>
        <dbReference type="ChEBI" id="CHEBI:184387"/>
    </reaction>
    <physiologicalReaction direction="left-to-right" evidence="3">
        <dbReference type="Rhea" id="RHEA:70576"/>
    </physiologicalReaction>
</comment>
<feature type="domain" description="Metallo-beta-lactamase" evidence="4">
    <location>
        <begin position="71"/>
        <end position="224"/>
    </location>
</feature>
<accession>A0A0D5NGD4</accession>
<gene>
    <name evidence="5" type="ORF">VN24_06675</name>
</gene>
<comment type="function">
    <text evidence="2">Counteracts the endogenous Pycsar antiviral defense system. Phosphodiesterase that enables metal-dependent hydrolysis of host cyclic nucleotide Pycsar defense signals such as cCMP and cUMP.</text>
</comment>
<dbReference type="AlphaFoldDB" id="A0A0D5NGD4"/>
<dbReference type="InterPro" id="IPR001279">
    <property type="entry name" value="Metallo-B-lactamas"/>
</dbReference>
<dbReference type="HOGENOM" id="CLU_044538_4_0_9"/>
<dbReference type="OrthoDB" id="9781189at2"/>
<dbReference type="GO" id="GO:0016829">
    <property type="term" value="F:lyase activity"/>
    <property type="evidence" value="ECO:0007669"/>
    <property type="project" value="UniProtKB-KW"/>
</dbReference>
<evidence type="ECO:0000313" key="6">
    <source>
        <dbReference type="Proteomes" id="UP000032633"/>
    </source>
</evidence>
<dbReference type="STRING" id="1126833.VN24_06675"/>
<dbReference type="EMBL" id="CP011058">
    <property type="protein sequence ID" value="AJY74321.1"/>
    <property type="molecule type" value="Genomic_DNA"/>
</dbReference>
<keyword evidence="6" id="KW-1185">Reference proteome</keyword>
<proteinExistence type="predicted"/>
<evidence type="ECO:0000256" key="3">
    <source>
        <dbReference type="ARBA" id="ARBA00048505"/>
    </source>
</evidence>
<evidence type="ECO:0000256" key="2">
    <source>
        <dbReference type="ARBA" id="ARBA00034301"/>
    </source>
</evidence>
<evidence type="ECO:0000259" key="4">
    <source>
        <dbReference type="Pfam" id="PF12706"/>
    </source>
</evidence>
<dbReference type="RefSeq" id="WP_045669757.1">
    <property type="nucleotide sequence ID" value="NZ_CP011058.1"/>
</dbReference>
<name>A0A0D5NGD4_9BACL</name>
<dbReference type="PANTHER" id="PTHR42663">
    <property type="entry name" value="HYDROLASE C777.06C-RELATED-RELATED"/>
    <property type="match status" value="1"/>
</dbReference>
<dbReference type="SUPFAM" id="SSF56281">
    <property type="entry name" value="Metallo-hydrolase/oxidoreductase"/>
    <property type="match status" value="1"/>
</dbReference>
<comment type="catalytic activity">
    <reaction evidence="1">
        <text>3',5'-cyclic CMP + H2O = CMP + H(+)</text>
        <dbReference type="Rhea" id="RHEA:72675"/>
        <dbReference type="ChEBI" id="CHEBI:15377"/>
        <dbReference type="ChEBI" id="CHEBI:15378"/>
        <dbReference type="ChEBI" id="CHEBI:58003"/>
        <dbReference type="ChEBI" id="CHEBI:60377"/>
    </reaction>
    <physiologicalReaction direction="left-to-right" evidence="1">
        <dbReference type="Rhea" id="RHEA:72676"/>
    </physiologicalReaction>
</comment>
<dbReference type="KEGG" id="pbj:VN24_06675"/>
<dbReference type="PANTHER" id="PTHR42663:SF6">
    <property type="entry name" value="HYDROLASE C777.06C-RELATED"/>
    <property type="match status" value="1"/>
</dbReference>